<protein>
    <submittedName>
        <fullName evidence="1">Uncharacterized protein</fullName>
    </submittedName>
</protein>
<reference evidence="1" key="1">
    <citation type="submission" date="2019-04" db="EMBL/GenBank/DDBJ databases">
        <authorList>
            <person name="Alioto T."/>
            <person name="Alioto T."/>
        </authorList>
    </citation>
    <scope>NUCLEOTIDE SEQUENCE [LARGE SCALE GENOMIC DNA]</scope>
</reference>
<proteinExistence type="predicted"/>
<feature type="non-terminal residue" evidence="1">
    <location>
        <position position="1"/>
    </location>
</feature>
<name>A0A5E4C5T8_MARMO</name>
<dbReference type="AlphaFoldDB" id="A0A5E4C5T8"/>
<gene>
    <name evidence="1" type="ORF">MONAX_5E006256</name>
</gene>
<evidence type="ECO:0000313" key="2">
    <source>
        <dbReference type="Proteomes" id="UP000335636"/>
    </source>
</evidence>
<feature type="non-terminal residue" evidence="1">
    <location>
        <position position="67"/>
    </location>
</feature>
<sequence length="67" mass="6999">PRRQEVSAKLEVLAATACLLLPGDTSVGDPGALRHKESACLSGRHAQLCGYADFVAACSNFVPSNMP</sequence>
<dbReference type="Proteomes" id="UP000335636">
    <property type="component" value="Unassembled WGS sequence"/>
</dbReference>
<comment type="caution">
    <text evidence="1">The sequence shown here is derived from an EMBL/GenBank/DDBJ whole genome shotgun (WGS) entry which is preliminary data.</text>
</comment>
<organism evidence="1 2">
    <name type="scientific">Marmota monax</name>
    <name type="common">Woodchuck</name>
    <dbReference type="NCBI Taxonomy" id="9995"/>
    <lineage>
        <taxon>Eukaryota</taxon>
        <taxon>Metazoa</taxon>
        <taxon>Chordata</taxon>
        <taxon>Craniata</taxon>
        <taxon>Vertebrata</taxon>
        <taxon>Euteleostomi</taxon>
        <taxon>Mammalia</taxon>
        <taxon>Eutheria</taxon>
        <taxon>Euarchontoglires</taxon>
        <taxon>Glires</taxon>
        <taxon>Rodentia</taxon>
        <taxon>Sciuromorpha</taxon>
        <taxon>Sciuridae</taxon>
        <taxon>Xerinae</taxon>
        <taxon>Marmotini</taxon>
        <taxon>Marmota</taxon>
    </lineage>
</organism>
<dbReference type="EMBL" id="CABDUW010000960">
    <property type="protein sequence ID" value="VTJ77293.1"/>
    <property type="molecule type" value="Genomic_DNA"/>
</dbReference>
<evidence type="ECO:0000313" key="1">
    <source>
        <dbReference type="EMBL" id="VTJ77293.1"/>
    </source>
</evidence>
<keyword evidence="2" id="KW-1185">Reference proteome</keyword>
<accession>A0A5E4C5T8</accession>